<evidence type="ECO:0000313" key="3">
    <source>
        <dbReference type="Proteomes" id="UP000735302"/>
    </source>
</evidence>
<feature type="region of interest" description="Disordered" evidence="1">
    <location>
        <begin position="80"/>
        <end position="129"/>
    </location>
</feature>
<protein>
    <submittedName>
        <fullName evidence="2">Uncharacterized protein</fullName>
    </submittedName>
</protein>
<organism evidence="2 3">
    <name type="scientific">Plakobranchus ocellatus</name>
    <dbReference type="NCBI Taxonomy" id="259542"/>
    <lineage>
        <taxon>Eukaryota</taxon>
        <taxon>Metazoa</taxon>
        <taxon>Spiralia</taxon>
        <taxon>Lophotrochozoa</taxon>
        <taxon>Mollusca</taxon>
        <taxon>Gastropoda</taxon>
        <taxon>Heterobranchia</taxon>
        <taxon>Euthyneura</taxon>
        <taxon>Panpulmonata</taxon>
        <taxon>Sacoglossa</taxon>
        <taxon>Placobranchoidea</taxon>
        <taxon>Plakobranchidae</taxon>
        <taxon>Plakobranchus</taxon>
    </lineage>
</organism>
<feature type="compositionally biased region" description="Basic and acidic residues" evidence="1">
    <location>
        <begin position="107"/>
        <end position="129"/>
    </location>
</feature>
<evidence type="ECO:0000256" key="1">
    <source>
        <dbReference type="SAM" id="MobiDB-lite"/>
    </source>
</evidence>
<proteinExistence type="predicted"/>
<feature type="compositionally biased region" description="Low complexity" evidence="1">
    <location>
        <begin position="11"/>
        <end position="20"/>
    </location>
</feature>
<reference evidence="2 3" key="1">
    <citation type="journal article" date="2021" name="Elife">
        <title>Chloroplast acquisition without the gene transfer in kleptoplastic sea slugs, Plakobranchus ocellatus.</title>
        <authorList>
            <person name="Maeda T."/>
            <person name="Takahashi S."/>
            <person name="Yoshida T."/>
            <person name="Shimamura S."/>
            <person name="Takaki Y."/>
            <person name="Nagai Y."/>
            <person name="Toyoda A."/>
            <person name="Suzuki Y."/>
            <person name="Arimoto A."/>
            <person name="Ishii H."/>
            <person name="Satoh N."/>
            <person name="Nishiyama T."/>
            <person name="Hasebe M."/>
            <person name="Maruyama T."/>
            <person name="Minagawa J."/>
            <person name="Obokata J."/>
            <person name="Shigenobu S."/>
        </authorList>
    </citation>
    <scope>NUCLEOTIDE SEQUENCE [LARGE SCALE GENOMIC DNA]</scope>
</reference>
<dbReference type="AlphaFoldDB" id="A0AAV4AV23"/>
<accession>A0AAV4AV23</accession>
<feature type="region of interest" description="Disordered" evidence="1">
    <location>
        <begin position="1"/>
        <end position="31"/>
    </location>
</feature>
<gene>
    <name evidence="2" type="ORF">PoB_003814900</name>
</gene>
<sequence length="129" mass="13726">MPQKLQGRVITAAAAAATGRRAGRHETTAAAPHERLARGLCGRVGRAHHQPRSDAPLDAAQEIANVALQEFPKLHARSLLGLERSGPQQGDLGLSGPPSGQGAGGDARIRDKGTKSEHREKKEKTMYKQ</sequence>
<comment type="caution">
    <text evidence="2">The sequence shown here is derived from an EMBL/GenBank/DDBJ whole genome shotgun (WGS) entry which is preliminary data.</text>
</comment>
<dbReference type="EMBL" id="BLXT01004325">
    <property type="protein sequence ID" value="GFO11644.1"/>
    <property type="molecule type" value="Genomic_DNA"/>
</dbReference>
<name>A0AAV4AV23_9GAST</name>
<evidence type="ECO:0000313" key="2">
    <source>
        <dbReference type="EMBL" id="GFO11644.1"/>
    </source>
</evidence>
<dbReference type="Proteomes" id="UP000735302">
    <property type="component" value="Unassembled WGS sequence"/>
</dbReference>
<keyword evidence="3" id="KW-1185">Reference proteome</keyword>